<dbReference type="VEuPathDB" id="VectorBase:RSAN_028802"/>
<evidence type="ECO:0000313" key="2">
    <source>
        <dbReference type="EMBL" id="KAH7951130.1"/>
    </source>
</evidence>
<feature type="compositionally biased region" description="Pro residues" evidence="1">
    <location>
        <begin position="12"/>
        <end position="27"/>
    </location>
</feature>
<proteinExistence type="predicted"/>
<organism evidence="2 3">
    <name type="scientific">Rhipicephalus sanguineus</name>
    <name type="common">Brown dog tick</name>
    <name type="synonym">Ixodes sanguineus</name>
    <dbReference type="NCBI Taxonomy" id="34632"/>
    <lineage>
        <taxon>Eukaryota</taxon>
        <taxon>Metazoa</taxon>
        <taxon>Ecdysozoa</taxon>
        <taxon>Arthropoda</taxon>
        <taxon>Chelicerata</taxon>
        <taxon>Arachnida</taxon>
        <taxon>Acari</taxon>
        <taxon>Parasitiformes</taxon>
        <taxon>Ixodida</taxon>
        <taxon>Ixodoidea</taxon>
        <taxon>Ixodidae</taxon>
        <taxon>Rhipicephalinae</taxon>
        <taxon>Rhipicephalus</taxon>
        <taxon>Rhipicephalus</taxon>
    </lineage>
</organism>
<comment type="caution">
    <text evidence="2">The sequence shown here is derived from an EMBL/GenBank/DDBJ whole genome shotgun (WGS) entry which is preliminary data.</text>
</comment>
<reference evidence="2" key="1">
    <citation type="journal article" date="2020" name="Cell">
        <title>Large-Scale Comparative Analyses of Tick Genomes Elucidate Their Genetic Diversity and Vector Capacities.</title>
        <authorList>
            <consortium name="Tick Genome and Microbiome Consortium (TIGMIC)"/>
            <person name="Jia N."/>
            <person name="Wang J."/>
            <person name="Shi W."/>
            <person name="Du L."/>
            <person name="Sun Y."/>
            <person name="Zhan W."/>
            <person name="Jiang J.F."/>
            <person name="Wang Q."/>
            <person name="Zhang B."/>
            <person name="Ji P."/>
            <person name="Bell-Sakyi L."/>
            <person name="Cui X.M."/>
            <person name="Yuan T.T."/>
            <person name="Jiang B.G."/>
            <person name="Yang W.F."/>
            <person name="Lam T.T."/>
            <person name="Chang Q.C."/>
            <person name="Ding S.J."/>
            <person name="Wang X.J."/>
            <person name="Zhu J.G."/>
            <person name="Ruan X.D."/>
            <person name="Zhao L."/>
            <person name="Wei J.T."/>
            <person name="Ye R.Z."/>
            <person name="Que T.C."/>
            <person name="Du C.H."/>
            <person name="Zhou Y.H."/>
            <person name="Cheng J.X."/>
            <person name="Dai P.F."/>
            <person name="Guo W.B."/>
            <person name="Han X.H."/>
            <person name="Huang E.J."/>
            <person name="Li L.F."/>
            <person name="Wei W."/>
            <person name="Gao Y.C."/>
            <person name="Liu J.Z."/>
            <person name="Shao H.Z."/>
            <person name="Wang X."/>
            <person name="Wang C.C."/>
            <person name="Yang T.C."/>
            <person name="Huo Q.B."/>
            <person name="Li W."/>
            <person name="Chen H.Y."/>
            <person name="Chen S.E."/>
            <person name="Zhou L.G."/>
            <person name="Ni X.B."/>
            <person name="Tian J.H."/>
            <person name="Sheng Y."/>
            <person name="Liu T."/>
            <person name="Pan Y.S."/>
            <person name="Xia L.Y."/>
            <person name="Li J."/>
            <person name="Zhao F."/>
            <person name="Cao W.C."/>
        </authorList>
    </citation>
    <scope>NUCLEOTIDE SEQUENCE</scope>
    <source>
        <strain evidence="2">Rsan-2018</strain>
    </source>
</reference>
<name>A0A9D4SVP6_RHISA</name>
<evidence type="ECO:0000256" key="1">
    <source>
        <dbReference type="SAM" id="MobiDB-lite"/>
    </source>
</evidence>
<accession>A0A9D4SVP6</accession>
<reference evidence="2" key="2">
    <citation type="submission" date="2021-09" db="EMBL/GenBank/DDBJ databases">
        <authorList>
            <person name="Jia N."/>
            <person name="Wang J."/>
            <person name="Shi W."/>
            <person name="Du L."/>
            <person name="Sun Y."/>
            <person name="Zhan W."/>
            <person name="Jiang J."/>
            <person name="Wang Q."/>
            <person name="Zhang B."/>
            <person name="Ji P."/>
            <person name="Sakyi L.B."/>
            <person name="Cui X."/>
            <person name="Yuan T."/>
            <person name="Jiang B."/>
            <person name="Yang W."/>
            <person name="Lam T.T.-Y."/>
            <person name="Chang Q."/>
            <person name="Ding S."/>
            <person name="Wang X."/>
            <person name="Zhu J."/>
            <person name="Ruan X."/>
            <person name="Zhao L."/>
            <person name="Wei J."/>
            <person name="Que T."/>
            <person name="Du C."/>
            <person name="Cheng J."/>
            <person name="Dai P."/>
            <person name="Han X."/>
            <person name="Huang E."/>
            <person name="Gao Y."/>
            <person name="Liu J."/>
            <person name="Shao H."/>
            <person name="Ye R."/>
            <person name="Li L."/>
            <person name="Wei W."/>
            <person name="Wang X."/>
            <person name="Wang C."/>
            <person name="Huo Q."/>
            <person name="Li W."/>
            <person name="Guo W."/>
            <person name="Chen H."/>
            <person name="Chen S."/>
            <person name="Zhou L."/>
            <person name="Zhou L."/>
            <person name="Ni X."/>
            <person name="Tian J."/>
            <person name="Zhou Y."/>
            <person name="Sheng Y."/>
            <person name="Liu T."/>
            <person name="Pan Y."/>
            <person name="Xia L."/>
            <person name="Li J."/>
            <person name="Zhao F."/>
            <person name="Cao W."/>
        </authorList>
    </citation>
    <scope>NUCLEOTIDE SEQUENCE</scope>
    <source>
        <strain evidence="2">Rsan-2018</strain>
        <tissue evidence="2">Larvae</tissue>
    </source>
</reference>
<gene>
    <name evidence="2" type="ORF">HPB52_004845</name>
</gene>
<sequence>MEGGGRGTNGSSPPPAPPPCGPPPPRVQPVRLSKQSEVEMAEEQAPAPVTIRLEVGTEEEASPQPVDNTSRASAQVGGISLIGPRFSFEEAARD</sequence>
<dbReference type="AlphaFoldDB" id="A0A9D4SVP6"/>
<evidence type="ECO:0000313" key="3">
    <source>
        <dbReference type="Proteomes" id="UP000821837"/>
    </source>
</evidence>
<protein>
    <submittedName>
        <fullName evidence="2">Uncharacterized protein</fullName>
    </submittedName>
</protein>
<dbReference type="EMBL" id="JABSTV010001251">
    <property type="protein sequence ID" value="KAH7951130.1"/>
    <property type="molecule type" value="Genomic_DNA"/>
</dbReference>
<dbReference type="Proteomes" id="UP000821837">
    <property type="component" value="Chromosome 5"/>
</dbReference>
<keyword evidence="3" id="KW-1185">Reference proteome</keyword>
<feature type="region of interest" description="Disordered" evidence="1">
    <location>
        <begin position="1"/>
        <end position="77"/>
    </location>
</feature>